<comment type="caution">
    <text evidence="2">The sequence shown here is derived from an EMBL/GenBank/DDBJ whole genome shotgun (WGS) entry which is preliminary data.</text>
</comment>
<evidence type="ECO:0000313" key="2">
    <source>
        <dbReference type="EMBL" id="HIR69935.1"/>
    </source>
</evidence>
<dbReference type="AlphaFoldDB" id="A0A9D1J9Z0"/>
<accession>A0A9D1J9Z0</accession>
<dbReference type="Pfam" id="PF18980">
    <property type="entry name" value="DUF5716_C"/>
    <property type="match status" value="1"/>
</dbReference>
<protein>
    <recommendedName>
        <fullName evidence="1">DUF5716 domain-containing protein</fullName>
    </recommendedName>
</protein>
<dbReference type="Proteomes" id="UP000823912">
    <property type="component" value="Unassembled WGS sequence"/>
</dbReference>
<dbReference type="InterPro" id="IPR043770">
    <property type="entry name" value="DUF5716_C"/>
</dbReference>
<reference evidence="2" key="2">
    <citation type="journal article" date="2021" name="PeerJ">
        <title>Extensive microbial diversity within the chicken gut microbiome revealed by metagenomics and culture.</title>
        <authorList>
            <person name="Gilroy R."/>
            <person name="Ravi A."/>
            <person name="Getino M."/>
            <person name="Pursley I."/>
            <person name="Horton D.L."/>
            <person name="Alikhan N.F."/>
            <person name="Baker D."/>
            <person name="Gharbi K."/>
            <person name="Hall N."/>
            <person name="Watson M."/>
            <person name="Adriaenssens E.M."/>
            <person name="Foster-Nyarko E."/>
            <person name="Jarju S."/>
            <person name="Secka A."/>
            <person name="Antonio M."/>
            <person name="Oren A."/>
            <person name="Chaudhuri R.R."/>
            <person name="La Ragione R."/>
            <person name="Hildebrand F."/>
            <person name="Pallen M.J."/>
        </authorList>
    </citation>
    <scope>NUCLEOTIDE SEQUENCE</scope>
    <source>
        <strain evidence="2">ChiSjej5B23-6657</strain>
    </source>
</reference>
<gene>
    <name evidence="2" type="ORF">IAA55_01495</name>
</gene>
<feature type="domain" description="DUF5716" evidence="1">
    <location>
        <begin position="124"/>
        <end position="411"/>
    </location>
</feature>
<evidence type="ECO:0000313" key="3">
    <source>
        <dbReference type="Proteomes" id="UP000823912"/>
    </source>
</evidence>
<name>A0A9D1J9Z0_9FIRM</name>
<organism evidence="2 3">
    <name type="scientific">Candidatus Pullilachnospira gallistercoris</name>
    <dbReference type="NCBI Taxonomy" id="2840911"/>
    <lineage>
        <taxon>Bacteria</taxon>
        <taxon>Bacillati</taxon>
        <taxon>Bacillota</taxon>
        <taxon>Clostridia</taxon>
        <taxon>Lachnospirales</taxon>
        <taxon>Lachnospiraceae</taxon>
        <taxon>Lachnospiraceae incertae sedis</taxon>
        <taxon>Candidatus Pullilachnospira</taxon>
    </lineage>
</organism>
<dbReference type="EMBL" id="DVHM01000028">
    <property type="protein sequence ID" value="HIR69935.1"/>
    <property type="molecule type" value="Genomic_DNA"/>
</dbReference>
<reference evidence="2" key="1">
    <citation type="submission" date="2020-10" db="EMBL/GenBank/DDBJ databases">
        <authorList>
            <person name="Gilroy R."/>
        </authorList>
    </citation>
    <scope>NUCLEOTIDE SEQUENCE</scope>
    <source>
        <strain evidence="2">ChiSjej5B23-6657</strain>
    </source>
</reference>
<proteinExistence type="predicted"/>
<sequence length="412" mass="47542">MDKKTEGLYLGIDINDRYTMLSFYQRHMDEPETVSTVMGSENYQIPTYLAKRRGVGQWLIGNEARTQVKLHQAAGVDQLLQKALDREEVYLEQERYEARDLLVIFLRKVLSIPGYYSSVAPVEKLVFTLEKLDLETAELFSMAASSLGLEASRVALVDYRESFYYYALSQEPQIFRGDVALFDYTQPQLRHCLLERNVHTTPQVVTLHQGNHGSLLDNRDLEFEQIIDRAFAGRAVSAVYLIGDGFDGDWMKRSLQKLCRGRRVFVGKNLYSKGACYAGFVKNRERDWPFVYMGDNELKINVFLKVLDQKTIRFYPLASAGESWYESRGECEVILDGTPEIEFWIQKPESREAHVEVLELTDLPERERRTTRLRVSARPVSDRDICLNIRDLGFGEIVPASGKTWEHVIHLQ</sequence>
<evidence type="ECO:0000259" key="1">
    <source>
        <dbReference type="Pfam" id="PF18980"/>
    </source>
</evidence>